<dbReference type="Gene3D" id="4.10.400.10">
    <property type="entry name" value="Low-density Lipoprotein Receptor"/>
    <property type="match status" value="1"/>
</dbReference>
<evidence type="ECO:0000313" key="4">
    <source>
        <dbReference type="EnsemblMetazoa" id="XP_003248674.1"/>
    </source>
</evidence>
<dbReference type="KEGG" id="api:100572531"/>
<dbReference type="Proteomes" id="UP000007819">
    <property type="component" value="Chromosome A3"/>
</dbReference>
<dbReference type="PROSITE" id="PS50068">
    <property type="entry name" value="LDLRA_2"/>
    <property type="match status" value="1"/>
</dbReference>
<dbReference type="InterPro" id="IPR043504">
    <property type="entry name" value="Peptidase_S1_PA_chymotrypsin"/>
</dbReference>
<dbReference type="OrthoDB" id="5985572at2759"/>
<reference evidence="5" key="1">
    <citation type="submission" date="2010-06" db="EMBL/GenBank/DDBJ databases">
        <authorList>
            <person name="Jiang H."/>
            <person name="Abraham K."/>
            <person name="Ali S."/>
            <person name="Alsbrooks S.L."/>
            <person name="Anim B.N."/>
            <person name="Anosike U.S."/>
            <person name="Attaway T."/>
            <person name="Bandaranaike D.P."/>
            <person name="Battles P.K."/>
            <person name="Bell S.N."/>
            <person name="Bell A.V."/>
            <person name="Beltran B."/>
            <person name="Bickham C."/>
            <person name="Bustamante Y."/>
            <person name="Caleb T."/>
            <person name="Canada A."/>
            <person name="Cardenas V."/>
            <person name="Carter K."/>
            <person name="Chacko J."/>
            <person name="Chandrabose M.N."/>
            <person name="Chavez D."/>
            <person name="Chavez A."/>
            <person name="Chen L."/>
            <person name="Chu H.-S."/>
            <person name="Claassen K.J."/>
            <person name="Cockrell R."/>
            <person name="Collins M."/>
            <person name="Cooper J.A."/>
            <person name="Cree A."/>
            <person name="Curry S.M."/>
            <person name="Da Y."/>
            <person name="Dao M.D."/>
            <person name="Das B."/>
            <person name="Davila M.-L."/>
            <person name="Davy-Carroll L."/>
            <person name="Denson S."/>
            <person name="Dinh H."/>
            <person name="Ebong V.E."/>
            <person name="Edwards J.R."/>
            <person name="Egan A."/>
            <person name="El-Daye J."/>
            <person name="Escobedo L."/>
            <person name="Fernandez S."/>
            <person name="Fernando P.R."/>
            <person name="Flagg N."/>
            <person name="Forbes L.D."/>
            <person name="Fowler R.G."/>
            <person name="Fu Q."/>
            <person name="Gabisi R.A."/>
            <person name="Ganer J."/>
            <person name="Garbino Pronczuk A."/>
            <person name="Garcia R.M."/>
            <person name="Garner T."/>
            <person name="Garrett T.E."/>
            <person name="Gonzalez D.A."/>
            <person name="Hamid H."/>
            <person name="Hawkins E.S."/>
            <person name="Hirani K."/>
            <person name="Hogues M.E."/>
            <person name="Hollins B."/>
            <person name="Hsiao C.-H."/>
            <person name="Jabil R."/>
            <person name="James M.L."/>
            <person name="Jhangiani S.N."/>
            <person name="Johnson B."/>
            <person name="Johnson Q."/>
            <person name="Joshi V."/>
            <person name="Kalu J.B."/>
            <person name="Kam C."/>
            <person name="Kashfia A."/>
            <person name="Keebler J."/>
            <person name="Kisamo H."/>
            <person name="Kovar C.L."/>
            <person name="Lago L.A."/>
            <person name="Lai C.-Y."/>
            <person name="Laidlaw J."/>
            <person name="Lara F."/>
            <person name="Le T.-K."/>
            <person name="Lee S.L."/>
            <person name="Legall F.H."/>
            <person name="Lemon S.J."/>
            <person name="Lewis L.R."/>
            <person name="Li B."/>
            <person name="Liu Y."/>
            <person name="Liu Y.-S."/>
            <person name="Lopez J."/>
            <person name="Lozado R.J."/>
            <person name="Lu J."/>
            <person name="Madu R.C."/>
            <person name="Maheshwari M."/>
            <person name="Maheshwari R."/>
            <person name="Malloy K."/>
            <person name="Martinez E."/>
            <person name="Mathew T."/>
            <person name="Mercado I.C."/>
            <person name="Mercado C."/>
            <person name="Meyer B."/>
            <person name="Montgomery K."/>
            <person name="Morgan M.B."/>
            <person name="Munidasa M."/>
            <person name="Nazareth L.V."/>
            <person name="Nelson J."/>
            <person name="Ng B.M."/>
            <person name="Nguyen N.B."/>
            <person name="Nguyen P.Q."/>
            <person name="Nguyen T."/>
            <person name="Obregon M."/>
            <person name="Okwuonu G.O."/>
            <person name="Onwere C.G."/>
            <person name="Orozco G."/>
            <person name="Parra A."/>
            <person name="Patel S."/>
            <person name="Patil S."/>
            <person name="Perez A."/>
            <person name="Perez Y."/>
            <person name="Pham C."/>
            <person name="Primus E.L."/>
            <person name="Pu L.-L."/>
            <person name="Puazo M."/>
            <person name="Qin X."/>
            <person name="Quiroz J.B."/>
            <person name="Reese J."/>
            <person name="Richards S."/>
            <person name="Rives C.M."/>
            <person name="Robberts R."/>
            <person name="Ruiz S.J."/>
            <person name="Ruiz M.J."/>
            <person name="Santibanez J."/>
            <person name="Schneider B.W."/>
            <person name="Sisson I."/>
            <person name="Smith M."/>
            <person name="Sodergren E."/>
            <person name="Song X.-Z."/>
            <person name="Song B.B."/>
            <person name="Summersgill H."/>
            <person name="Thelus R."/>
            <person name="Thornton R.D."/>
            <person name="Trejos Z.Y."/>
            <person name="Usmani K."/>
            <person name="Vattathil S."/>
            <person name="Villasana D."/>
            <person name="Walker D.L."/>
            <person name="Wang S."/>
            <person name="Wang K."/>
            <person name="White C.S."/>
            <person name="Williams A.C."/>
            <person name="Williamson J."/>
            <person name="Wilson K."/>
            <person name="Woghiren I.O."/>
            <person name="Woodworth J.R."/>
            <person name="Worley K.C."/>
            <person name="Wright R.A."/>
            <person name="Wu W."/>
            <person name="Young L."/>
            <person name="Zhang L."/>
            <person name="Zhang J."/>
            <person name="Zhu Y."/>
            <person name="Muzny D.M."/>
            <person name="Weinstock G."/>
            <person name="Gibbs R.A."/>
        </authorList>
    </citation>
    <scope>NUCLEOTIDE SEQUENCE [LARGE SCALE GENOMIC DNA]</scope>
    <source>
        <strain evidence="5">LSR1</strain>
    </source>
</reference>
<proteinExistence type="predicted"/>
<reference evidence="4" key="2">
    <citation type="submission" date="2022-06" db="UniProtKB">
        <authorList>
            <consortium name="EnsemblMetazoa"/>
        </authorList>
    </citation>
    <scope>IDENTIFICATION</scope>
</reference>
<dbReference type="PANTHER" id="PTHR24252">
    <property type="entry name" value="ACROSIN-RELATED"/>
    <property type="match status" value="1"/>
</dbReference>
<dbReference type="SUPFAM" id="SSF50494">
    <property type="entry name" value="Trypsin-like serine proteases"/>
    <property type="match status" value="1"/>
</dbReference>
<dbReference type="PROSITE" id="PS01209">
    <property type="entry name" value="LDLRA_1"/>
    <property type="match status" value="1"/>
</dbReference>
<dbReference type="RefSeq" id="XP_003248674.1">
    <property type="nucleotide sequence ID" value="XM_003248626.4"/>
</dbReference>
<name>A0A8R1WAG7_ACYPI</name>
<dbReference type="EnsemblMetazoa" id="XM_003248626.4">
    <property type="protein sequence ID" value="XP_003248674.1"/>
    <property type="gene ID" value="LOC100572531"/>
</dbReference>
<dbReference type="InterPro" id="IPR009003">
    <property type="entry name" value="Peptidase_S1_PA"/>
</dbReference>
<dbReference type="AlphaFoldDB" id="A0A8R1WAG7"/>
<dbReference type="SMART" id="SM00192">
    <property type="entry name" value="LDLa"/>
    <property type="match status" value="1"/>
</dbReference>
<evidence type="ECO:0000313" key="5">
    <source>
        <dbReference type="Proteomes" id="UP000007819"/>
    </source>
</evidence>
<evidence type="ECO:0000256" key="1">
    <source>
        <dbReference type="ARBA" id="ARBA00023157"/>
    </source>
</evidence>
<dbReference type="GO" id="GO:0006508">
    <property type="term" value="P:proteolysis"/>
    <property type="evidence" value="ECO:0007669"/>
    <property type="project" value="InterPro"/>
</dbReference>
<sequence length="232" mass="25101">MSDETTCGYCPAGYLHCITSRTCIPARSRCDGVVDCPGEADERNCLLISSTGRSVDQMLPLATVDAYPTEGFVFFVEQGMSGKLCAANFQTDIPNEKMTVALQTIATSLCRTLNYHNLTSVEIVDDEDLPTSTSGGSPSERYAHVVDPFASEITFNLGTCPSKKVLRVACDDAVCGVQTNRRQKHGIDGLNKMASHGDWPWHAILYKSGTHVCDGSLISSEWLLTSASCFQG</sequence>
<organism evidence="4 5">
    <name type="scientific">Acyrthosiphon pisum</name>
    <name type="common">Pea aphid</name>
    <dbReference type="NCBI Taxonomy" id="7029"/>
    <lineage>
        <taxon>Eukaryota</taxon>
        <taxon>Metazoa</taxon>
        <taxon>Ecdysozoa</taxon>
        <taxon>Arthropoda</taxon>
        <taxon>Hexapoda</taxon>
        <taxon>Insecta</taxon>
        <taxon>Pterygota</taxon>
        <taxon>Neoptera</taxon>
        <taxon>Paraneoptera</taxon>
        <taxon>Hemiptera</taxon>
        <taxon>Sternorrhyncha</taxon>
        <taxon>Aphidomorpha</taxon>
        <taxon>Aphidoidea</taxon>
        <taxon>Aphididae</taxon>
        <taxon>Macrosiphini</taxon>
        <taxon>Acyrthosiphon</taxon>
    </lineage>
</organism>
<feature type="disulfide bond" evidence="2">
    <location>
        <begin position="30"/>
        <end position="45"/>
    </location>
</feature>
<dbReference type="GeneID" id="100572531"/>
<dbReference type="SUPFAM" id="SSF57424">
    <property type="entry name" value="LDL receptor-like module"/>
    <property type="match status" value="1"/>
</dbReference>
<dbReference type="Pfam" id="PF00089">
    <property type="entry name" value="Trypsin"/>
    <property type="match status" value="1"/>
</dbReference>
<feature type="domain" description="Peptidase S1" evidence="3">
    <location>
        <begin position="193"/>
        <end position="232"/>
    </location>
</feature>
<dbReference type="Pfam" id="PF00057">
    <property type="entry name" value="Ldl_recept_a"/>
    <property type="match status" value="1"/>
</dbReference>
<dbReference type="Gene3D" id="2.40.10.10">
    <property type="entry name" value="Trypsin-like serine proteases"/>
    <property type="match status" value="1"/>
</dbReference>
<dbReference type="InterPro" id="IPR023415">
    <property type="entry name" value="LDLR_class-A_CS"/>
</dbReference>
<dbReference type="InterPro" id="IPR036055">
    <property type="entry name" value="LDL_receptor-like_sf"/>
</dbReference>
<dbReference type="InterPro" id="IPR001254">
    <property type="entry name" value="Trypsin_dom"/>
</dbReference>
<dbReference type="CDD" id="cd00112">
    <property type="entry name" value="LDLa"/>
    <property type="match status" value="1"/>
</dbReference>
<protein>
    <recommendedName>
        <fullName evidence="3">Peptidase S1 domain-containing protein</fullName>
    </recommendedName>
</protein>
<dbReference type="PANTHER" id="PTHR24252:SF7">
    <property type="entry name" value="HYALIN"/>
    <property type="match status" value="1"/>
</dbReference>
<dbReference type="GO" id="GO:0004252">
    <property type="term" value="F:serine-type endopeptidase activity"/>
    <property type="evidence" value="ECO:0007669"/>
    <property type="project" value="InterPro"/>
</dbReference>
<comment type="caution">
    <text evidence="2">Lacks conserved residue(s) required for the propagation of feature annotation.</text>
</comment>
<dbReference type="InterPro" id="IPR002172">
    <property type="entry name" value="LDrepeatLR_classA_rpt"/>
</dbReference>
<keyword evidence="1 2" id="KW-1015">Disulfide bond</keyword>
<accession>A0A8R1WAG7</accession>
<evidence type="ECO:0000256" key="2">
    <source>
        <dbReference type="PROSITE-ProRule" id="PRU00124"/>
    </source>
</evidence>
<keyword evidence="5" id="KW-1185">Reference proteome</keyword>
<evidence type="ECO:0000259" key="3">
    <source>
        <dbReference type="Pfam" id="PF00089"/>
    </source>
</evidence>